<dbReference type="Pfam" id="PF08239">
    <property type="entry name" value="SH3_3"/>
    <property type="match status" value="1"/>
</dbReference>
<evidence type="ECO:0000259" key="2">
    <source>
        <dbReference type="Pfam" id="PF08239"/>
    </source>
</evidence>
<name>A0A0E2CY53_LEPIR</name>
<reference evidence="3 4" key="1">
    <citation type="submission" date="2012-10" db="EMBL/GenBank/DDBJ databases">
        <authorList>
            <person name="Harkins D.M."/>
            <person name="Durkin A.S."/>
            <person name="Brinkac L.M."/>
            <person name="Haft D.H."/>
            <person name="Selengut J.D."/>
            <person name="Sanka R."/>
            <person name="DePew J."/>
            <person name="Purushe J."/>
            <person name="Chanthongthip A."/>
            <person name="Lattana O."/>
            <person name="Phetsouvanh R."/>
            <person name="Newton P.N."/>
            <person name="Vinetz J.M."/>
            <person name="Sutton G.G."/>
            <person name="Nierman W.C."/>
            <person name="Fouts D.E."/>
        </authorList>
    </citation>
    <scope>NUCLEOTIDE SEQUENCE [LARGE SCALE GENOMIC DNA]</scope>
    <source>
        <strain evidence="3 4">UI 12758</strain>
    </source>
</reference>
<dbReference type="Proteomes" id="UP000001340">
    <property type="component" value="Unassembled WGS sequence"/>
</dbReference>
<proteinExistence type="predicted"/>
<evidence type="ECO:0000256" key="1">
    <source>
        <dbReference type="SAM" id="SignalP"/>
    </source>
</evidence>
<dbReference type="RefSeq" id="WP_000601079.1">
    <property type="nucleotide sequence ID" value="NZ_AHNR02000082.1"/>
</dbReference>
<evidence type="ECO:0000313" key="3">
    <source>
        <dbReference type="EMBL" id="EKR52492.1"/>
    </source>
</evidence>
<dbReference type="InterPro" id="IPR003646">
    <property type="entry name" value="SH3-like_bac-type"/>
</dbReference>
<keyword evidence="1" id="KW-0732">Signal</keyword>
<dbReference type="AlphaFoldDB" id="A0A0E2CY53"/>
<sequence length="250" mass="28739">MILKKFFLAILLLNSLQVSGESSTEVIKLFSIIDGVKIRETPQLDSNEIGELSSSEIVSWKGEVSNNKVDDIINNNTINAPFFKIVTKNGLEGWVFSGALEKEEKNIWRKCNRSIPSSIAKASSDFRLEIDKNIGFESFNIDQNTKLEIQNYGCEAYLVEFYFIIKGAKFKKRTVSVFKEKVKYLLNKTKEKTNSPLSIDQAIKVLDQKKFQFNKNIPYTENEFGQFIIFRKPKFKKGLEIIHISFIINL</sequence>
<feature type="domain" description="SH3b" evidence="2">
    <location>
        <begin position="34"/>
        <end position="100"/>
    </location>
</feature>
<protein>
    <recommendedName>
        <fullName evidence="2">SH3b domain-containing protein</fullName>
    </recommendedName>
</protein>
<feature type="chain" id="PRO_5002393126" description="SH3b domain-containing protein" evidence="1">
    <location>
        <begin position="21"/>
        <end position="250"/>
    </location>
</feature>
<feature type="signal peptide" evidence="1">
    <location>
        <begin position="1"/>
        <end position="20"/>
    </location>
</feature>
<organism evidence="3 4">
    <name type="scientific">Leptospira interrogans str. UI 12758</name>
    <dbReference type="NCBI Taxonomy" id="1049938"/>
    <lineage>
        <taxon>Bacteria</taxon>
        <taxon>Pseudomonadati</taxon>
        <taxon>Spirochaetota</taxon>
        <taxon>Spirochaetia</taxon>
        <taxon>Leptospirales</taxon>
        <taxon>Leptospiraceae</taxon>
        <taxon>Leptospira</taxon>
    </lineage>
</organism>
<dbReference type="Gene3D" id="2.30.30.40">
    <property type="entry name" value="SH3 Domains"/>
    <property type="match status" value="1"/>
</dbReference>
<evidence type="ECO:0000313" key="4">
    <source>
        <dbReference type="Proteomes" id="UP000001340"/>
    </source>
</evidence>
<comment type="caution">
    <text evidence="3">The sequence shown here is derived from an EMBL/GenBank/DDBJ whole genome shotgun (WGS) entry which is preliminary data.</text>
</comment>
<gene>
    <name evidence="3" type="ORF">LEP1GSC105_1239</name>
</gene>
<accession>A0A0E2CY53</accession>
<dbReference type="EMBL" id="AHNR02000082">
    <property type="protein sequence ID" value="EKR52492.1"/>
    <property type="molecule type" value="Genomic_DNA"/>
</dbReference>